<keyword evidence="1" id="KW-0812">Transmembrane</keyword>
<dbReference type="EMBL" id="VSRR010010980">
    <property type="protein sequence ID" value="MPC52560.1"/>
    <property type="molecule type" value="Genomic_DNA"/>
</dbReference>
<accession>A0A5B7FXW0</accession>
<organism evidence="2 3">
    <name type="scientific">Portunus trituberculatus</name>
    <name type="common">Swimming crab</name>
    <name type="synonym">Neptunus trituberculatus</name>
    <dbReference type="NCBI Taxonomy" id="210409"/>
    <lineage>
        <taxon>Eukaryota</taxon>
        <taxon>Metazoa</taxon>
        <taxon>Ecdysozoa</taxon>
        <taxon>Arthropoda</taxon>
        <taxon>Crustacea</taxon>
        <taxon>Multicrustacea</taxon>
        <taxon>Malacostraca</taxon>
        <taxon>Eumalacostraca</taxon>
        <taxon>Eucarida</taxon>
        <taxon>Decapoda</taxon>
        <taxon>Pleocyemata</taxon>
        <taxon>Brachyura</taxon>
        <taxon>Eubrachyura</taxon>
        <taxon>Portunoidea</taxon>
        <taxon>Portunidae</taxon>
        <taxon>Portuninae</taxon>
        <taxon>Portunus</taxon>
    </lineage>
</organism>
<proteinExistence type="predicted"/>
<name>A0A5B7FXW0_PORTR</name>
<sequence>MINTGDACTLTRPRLARLTCRSHLQPPGIEAGQAGYKRGRSKIMRGRGYGCVAAVVSACLSVYVPVRVAAVWCKHNKASVSSLFRHQQDLTAAVTP</sequence>
<evidence type="ECO:0000313" key="3">
    <source>
        <dbReference type="Proteomes" id="UP000324222"/>
    </source>
</evidence>
<dbReference type="AlphaFoldDB" id="A0A5B7FXW0"/>
<protein>
    <submittedName>
        <fullName evidence="2">Uncharacterized protein</fullName>
    </submittedName>
</protein>
<feature type="transmembrane region" description="Helical" evidence="1">
    <location>
        <begin position="48"/>
        <end position="72"/>
    </location>
</feature>
<keyword evidence="3" id="KW-1185">Reference proteome</keyword>
<dbReference type="Proteomes" id="UP000324222">
    <property type="component" value="Unassembled WGS sequence"/>
</dbReference>
<gene>
    <name evidence="2" type="ORF">E2C01_046430</name>
</gene>
<comment type="caution">
    <text evidence="2">The sequence shown here is derived from an EMBL/GenBank/DDBJ whole genome shotgun (WGS) entry which is preliminary data.</text>
</comment>
<evidence type="ECO:0000256" key="1">
    <source>
        <dbReference type="SAM" id="Phobius"/>
    </source>
</evidence>
<reference evidence="2 3" key="1">
    <citation type="submission" date="2019-05" db="EMBL/GenBank/DDBJ databases">
        <title>Another draft genome of Portunus trituberculatus and its Hox gene families provides insights of decapod evolution.</title>
        <authorList>
            <person name="Jeong J.-H."/>
            <person name="Song I."/>
            <person name="Kim S."/>
            <person name="Choi T."/>
            <person name="Kim D."/>
            <person name="Ryu S."/>
            <person name="Kim W."/>
        </authorList>
    </citation>
    <scope>NUCLEOTIDE SEQUENCE [LARGE SCALE GENOMIC DNA]</scope>
    <source>
        <tissue evidence="2">Muscle</tissue>
    </source>
</reference>
<keyword evidence="1" id="KW-0472">Membrane</keyword>
<keyword evidence="1" id="KW-1133">Transmembrane helix</keyword>
<evidence type="ECO:0000313" key="2">
    <source>
        <dbReference type="EMBL" id="MPC52560.1"/>
    </source>
</evidence>